<evidence type="ECO:0000313" key="7">
    <source>
        <dbReference type="EMBL" id="VEU61110.1"/>
    </source>
</evidence>
<dbReference type="PANTHER" id="PTHR18895:SF74">
    <property type="entry name" value="MTRF1L RELEASE FACTOR GLUTAMINE METHYLTRANSFERASE"/>
    <property type="match status" value="1"/>
</dbReference>
<reference evidence="7 8" key="1">
    <citation type="submission" date="2019-01" db="EMBL/GenBank/DDBJ databases">
        <authorList>
            <consortium name="Pathogen Informatics"/>
        </authorList>
    </citation>
    <scope>NUCLEOTIDE SEQUENCE [LARGE SCALE GENOMIC DNA]</scope>
    <source>
        <strain evidence="7 8">NCTC10122</strain>
    </source>
</reference>
<evidence type="ECO:0000256" key="5">
    <source>
        <dbReference type="ARBA" id="ARBA00048391"/>
    </source>
</evidence>
<protein>
    <recommendedName>
        <fullName evidence="1">peptide chain release factor N(5)-glutamine methyltransferase</fullName>
        <ecNumber evidence="1">2.1.1.297</ecNumber>
    </recommendedName>
</protein>
<dbReference type="EMBL" id="LR214970">
    <property type="protein sequence ID" value="VEU61110.1"/>
    <property type="molecule type" value="Genomic_DNA"/>
</dbReference>
<dbReference type="Pfam" id="PF05175">
    <property type="entry name" value="MTS"/>
    <property type="match status" value="1"/>
</dbReference>
<keyword evidence="2 7" id="KW-0489">Methyltransferase</keyword>
<dbReference type="GO" id="GO:0016491">
    <property type="term" value="F:oxidoreductase activity"/>
    <property type="evidence" value="ECO:0007669"/>
    <property type="project" value="UniProtKB-KW"/>
</dbReference>
<dbReference type="InterPro" id="IPR002052">
    <property type="entry name" value="DNA_methylase_N6_adenine_CS"/>
</dbReference>
<dbReference type="InterPro" id="IPR019874">
    <property type="entry name" value="RF_methyltr_PrmC"/>
</dbReference>
<evidence type="ECO:0000259" key="6">
    <source>
        <dbReference type="Pfam" id="PF05175"/>
    </source>
</evidence>
<gene>
    <name evidence="7" type="primary">hemK</name>
    <name evidence="7" type="ORF">NCTC10122_00702</name>
</gene>
<dbReference type="PANTHER" id="PTHR18895">
    <property type="entry name" value="HEMK METHYLTRANSFERASE"/>
    <property type="match status" value="1"/>
</dbReference>
<evidence type="ECO:0000256" key="4">
    <source>
        <dbReference type="ARBA" id="ARBA00022691"/>
    </source>
</evidence>
<dbReference type="InterPro" id="IPR050320">
    <property type="entry name" value="N5-glutamine_MTase"/>
</dbReference>
<evidence type="ECO:0000256" key="3">
    <source>
        <dbReference type="ARBA" id="ARBA00022679"/>
    </source>
</evidence>
<dbReference type="GO" id="GO:0032259">
    <property type="term" value="P:methylation"/>
    <property type="evidence" value="ECO:0007669"/>
    <property type="project" value="UniProtKB-KW"/>
</dbReference>
<dbReference type="Proteomes" id="UP000290942">
    <property type="component" value="Chromosome"/>
</dbReference>
<evidence type="ECO:0000256" key="2">
    <source>
        <dbReference type="ARBA" id="ARBA00022603"/>
    </source>
</evidence>
<name>A0A449AAB2_9BACT</name>
<dbReference type="Gene3D" id="3.40.50.150">
    <property type="entry name" value="Vaccinia Virus protein VP39"/>
    <property type="match status" value="1"/>
</dbReference>
<comment type="catalytic activity">
    <reaction evidence="5">
        <text>L-glutaminyl-[peptide chain release factor] + S-adenosyl-L-methionine = N(5)-methyl-L-glutaminyl-[peptide chain release factor] + S-adenosyl-L-homocysteine + H(+)</text>
        <dbReference type="Rhea" id="RHEA:42896"/>
        <dbReference type="Rhea" id="RHEA-COMP:10271"/>
        <dbReference type="Rhea" id="RHEA-COMP:10272"/>
        <dbReference type="ChEBI" id="CHEBI:15378"/>
        <dbReference type="ChEBI" id="CHEBI:30011"/>
        <dbReference type="ChEBI" id="CHEBI:57856"/>
        <dbReference type="ChEBI" id="CHEBI:59789"/>
        <dbReference type="ChEBI" id="CHEBI:61891"/>
        <dbReference type="EC" id="2.1.1.297"/>
    </reaction>
</comment>
<dbReference type="CDD" id="cd02440">
    <property type="entry name" value="AdoMet_MTases"/>
    <property type="match status" value="1"/>
</dbReference>
<feature type="domain" description="Methyltransferase small" evidence="6">
    <location>
        <begin position="72"/>
        <end position="160"/>
    </location>
</feature>
<dbReference type="GO" id="GO:0102559">
    <property type="term" value="F:peptide chain release factor N(5)-glutamine methyltransferase activity"/>
    <property type="evidence" value="ECO:0007669"/>
    <property type="project" value="UniProtKB-EC"/>
</dbReference>
<dbReference type="AlphaFoldDB" id="A0A449AAB2"/>
<dbReference type="NCBIfam" id="TIGR03534">
    <property type="entry name" value="RF_mod_PrmC"/>
    <property type="match status" value="1"/>
</dbReference>
<dbReference type="InterPro" id="IPR029063">
    <property type="entry name" value="SAM-dependent_MTases_sf"/>
</dbReference>
<dbReference type="RefSeq" id="WP_129687911.1">
    <property type="nucleotide sequence ID" value="NZ_LR214970.1"/>
</dbReference>
<accession>A0A449AAB2</accession>
<dbReference type="GO" id="GO:0003676">
    <property type="term" value="F:nucleic acid binding"/>
    <property type="evidence" value="ECO:0007669"/>
    <property type="project" value="InterPro"/>
</dbReference>
<dbReference type="EC" id="2.1.1.297" evidence="1"/>
<dbReference type="NCBIfam" id="TIGR00536">
    <property type="entry name" value="hemK_fam"/>
    <property type="match status" value="1"/>
</dbReference>
<proteinExistence type="predicted"/>
<dbReference type="PROSITE" id="PS00092">
    <property type="entry name" value="N6_MTASE"/>
    <property type="match status" value="1"/>
</dbReference>
<sequence>MPTIEDLLQEKRRYGLELSVNEQEKKLLKSGMPIQYIMGFIEFSNTKILLNKNVLIPRYETEELVWIVLNKFVQNNSNFNVLDLCCGSGFIGLSIKKNANNIKLTMADIDINAIEQTKENLKINNINANDVEIVQSDLFTNVKGKFDLIICNPPYLDKDVLLENHNQLLFEPQNALYAPEKGFYFYRKILEEYKKYLKDNGKLIFEINPLHENIWKNIEGVSMIKDINNKYRFVIV</sequence>
<keyword evidence="3 7" id="KW-0808">Transferase</keyword>
<dbReference type="SUPFAM" id="SSF53335">
    <property type="entry name" value="S-adenosyl-L-methionine-dependent methyltransferases"/>
    <property type="match status" value="1"/>
</dbReference>
<evidence type="ECO:0000313" key="8">
    <source>
        <dbReference type="Proteomes" id="UP000290942"/>
    </source>
</evidence>
<keyword evidence="4" id="KW-0949">S-adenosyl-L-methionine</keyword>
<dbReference type="InterPro" id="IPR004556">
    <property type="entry name" value="HemK-like"/>
</dbReference>
<keyword evidence="7" id="KW-0560">Oxidoreductase</keyword>
<evidence type="ECO:0000256" key="1">
    <source>
        <dbReference type="ARBA" id="ARBA00012771"/>
    </source>
</evidence>
<organism evidence="7 8">
    <name type="scientific">Mycoplasmopsis bovigenitalium</name>
    <dbReference type="NCBI Taxonomy" id="2112"/>
    <lineage>
        <taxon>Bacteria</taxon>
        <taxon>Bacillati</taxon>
        <taxon>Mycoplasmatota</taxon>
        <taxon>Mycoplasmoidales</taxon>
        <taxon>Metamycoplasmataceae</taxon>
        <taxon>Mycoplasmopsis</taxon>
    </lineage>
</organism>
<dbReference type="InterPro" id="IPR007848">
    <property type="entry name" value="Small_mtfrase_dom"/>
</dbReference>